<reference evidence="3 4" key="1">
    <citation type="submission" date="2024-07" db="EMBL/GenBank/DDBJ databases">
        <title>Marimonas sp.nov., isolated from tidal-flat sediment.</title>
        <authorList>
            <person name="Jayan J.N."/>
            <person name="Lee S.S."/>
        </authorList>
    </citation>
    <scope>NUCLEOTIDE SEQUENCE [LARGE SCALE GENOMIC DNA]</scope>
    <source>
        <strain evidence="3 4">MJW-29</strain>
    </source>
</reference>
<dbReference type="SUPFAM" id="SSF82185">
    <property type="entry name" value="Histone H3 K4-specific methyltransferase SET7/9 N-terminal domain"/>
    <property type="match status" value="1"/>
</dbReference>
<dbReference type="RefSeq" id="WP_367878184.1">
    <property type="nucleotide sequence ID" value="NZ_JBFNXX010000009.1"/>
</dbReference>
<sequence>MKSLKFIPLAACLLFPTPSSASSLPDCPSSTEVVWNNCYGKHTYSDGGEYVGEWKNDEPHGFGVLTETNGWRYVGEWGEVRPTVWVPSLWPTVTSTKVSLKMIKRTA</sequence>
<dbReference type="Pfam" id="PF02493">
    <property type="entry name" value="MORN"/>
    <property type="match status" value="1"/>
</dbReference>
<evidence type="ECO:0000256" key="1">
    <source>
        <dbReference type="ARBA" id="ARBA00022737"/>
    </source>
</evidence>
<keyword evidence="1" id="KW-0677">Repeat</keyword>
<evidence type="ECO:0008006" key="5">
    <source>
        <dbReference type="Google" id="ProtNLM"/>
    </source>
</evidence>
<name>A0ABV3RNE0_9RHOB</name>
<dbReference type="InterPro" id="IPR003409">
    <property type="entry name" value="MORN"/>
</dbReference>
<dbReference type="EMBL" id="JBFNXX010000009">
    <property type="protein sequence ID" value="MEW9920479.1"/>
    <property type="molecule type" value="Genomic_DNA"/>
</dbReference>
<keyword evidence="2" id="KW-0732">Signal</keyword>
<accession>A0ABV3RNE0</accession>
<protein>
    <recommendedName>
        <fullName evidence="5">MORN repeat-containing protein</fullName>
    </recommendedName>
</protein>
<feature type="signal peptide" evidence="2">
    <location>
        <begin position="1"/>
        <end position="21"/>
    </location>
</feature>
<keyword evidence="4" id="KW-1185">Reference proteome</keyword>
<dbReference type="Proteomes" id="UP001556098">
    <property type="component" value="Unassembled WGS sequence"/>
</dbReference>
<proteinExistence type="predicted"/>
<dbReference type="Gene3D" id="2.20.110.10">
    <property type="entry name" value="Histone H3 K4-specific methyltransferase SET7/9 N-terminal domain"/>
    <property type="match status" value="1"/>
</dbReference>
<evidence type="ECO:0000256" key="2">
    <source>
        <dbReference type="SAM" id="SignalP"/>
    </source>
</evidence>
<evidence type="ECO:0000313" key="3">
    <source>
        <dbReference type="EMBL" id="MEW9920479.1"/>
    </source>
</evidence>
<feature type="chain" id="PRO_5045335894" description="MORN repeat-containing protein" evidence="2">
    <location>
        <begin position="22"/>
        <end position="107"/>
    </location>
</feature>
<comment type="caution">
    <text evidence="3">The sequence shown here is derived from an EMBL/GenBank/DDBJ whole genome shotgun (WGS) entry which is preliminary data.</text>
</comment>
<organism evidence="3 4">
    <name type="scientific">Sulfitobacter sediminis</name>
    <dbReference type="NCBI Taxonomy" id="3234186"/>
    <lineage>
        <taxon>Bacteria</taxon>
        <taxon>Pseudomonadati</taxon>
        <taxon>Pseudomonadota</taxon>
        <taxon>Alphaproteobacteria</taxon>
        <taxon>Rhodobacterales</taxon>
        <taxon>Roseobacteraceae</taxon>
        <taxon>Sulfitobacter</taxon>
    </lineage>
</organism>
<evidence type="ECO:0000313" key="4">
    <source>
        <dbReference type="Proteomes" id="UP001556098"/>
    </source>
</evidence>
<gene>
    <name evidence="3" type="ORF">AB2B41_12760</name>
</gene>